<evidence type="ECO:0000256" key="4">
    <source>
        <dbReference type="ARBA" id="ARBA00034725"/>
    </source>
</evidence>
<dbReference type="InterPro" id="IPR040043">
    <property type="entry name" value="ACTMAP"/>
</dbReference>
<dbReference type="InParanoid" id="A0A6P8IKJ3"/>
<evidence type="ECO:0000256" key="3">
    <source>
        <dbReference type="ARBA" id="ARBA00022801"/>
    </source>
</evidence>
<dbReference type="PANTHER" id="PTHR28631">
    <property type="entry name" value="UPF0692 PROTEIN C19ORF54"/>
    <property type="match status" value="1"/>
</dbReference>
<evidence type="ECO:0000256" key="6">
    <source>
        <dbReference type="ARBA" id="ARBA00034908"/>
    </source>
</evidence>
<organism evidence="8 9">
    <name type="scientific">Actinia tenebrosa</name>
    <name type="common">Australian red waratah sea anemone</name>
    <dbReference type="NCBI Taxonomy" id="6105"/>
    <lineage>
        <taxon>Eukaryota</taxon>
        <taxon>Metazoa</taxon>
        <taxon>Cnidaria</taxon>
        <taxon>Anthozoa</taxon>
        <taxon>Hexacorallia</taxon>
        <taxon>Actiniaria</taxon>
        <taxon>Actiniidae</taxon>
        <taxon>Actinia</taxon>
    </lineage>
</organism>
<comment type="catalytic activity">
    <reaction evidence="7">
        <text>N-terminal N(alpha)-acetyl-L-cysteinyl-L-aspartyl-[protein] + H2O = N-terminal L-aspartyl-[protein] + N-acetyl-L-cysteine</text>
        <dbReference type="Rhea" id="RHEA:74579"/>
        <dbReference type="Rhea" id="RHEA-COMP:12669"/>
        <dbReference type="Rhea" id="RHEA-COMP:18395"/>
        <dbReference type="ChEBI" id="CHEBI:15377"/>
        <dbReference type="ChEBI" id="CHEBI:64720"/>
        <dbReference type="ChEBI" id="CHEBI:78236"/>
        <dbReference type="ChEBI" id="CHEBI:193599"/>
    </reaction>
    <physiologicalReaction direction="left-to-right" evidence="7">
        <dbReference type="Rhea" id="RHEA:74580"/>
    </physiologicalReaction>
</comment>
<comment type="similarity">
    <text evidence="4">Belongs to the ACTMAP family.</text>
</comment>
<dbReference type="GO" id="GO:0006508">
    <property type="term" value="P:proteolysis"/>
    <property type="evidence" value="ECO:0007669"/>
    <property type="project" value="UniProtKB-KW"/>
</dbReference>
<dbReference type="Pfam" id="PF21646">
    <property type="entry name" value="ACTMAP-like_C"/>
    <property type="match status" value="1"/>
</dbReference>
<dbReference type="OrthoDB" id="198816at2759"/>
<gene>
    <name evidence="9" type="primary">LOC116302184</name>
</gene>
<keyword evidence="8" id="KW-1185">Reference proteome</keyword>
<sequence>MSAIPEPAVPPPPTKQDIKTKRELMIAENEESSRIKGIEEQCKKIVVQSLESTKHEGIAHDHWVLFNVDVRPKLQGSAPRCGLVALSMAAEMARISREGDKRSHLDYSKNTLRYDDDDNDESELTAIVNLAKSLSFTSEGEMFSARNLATLAHKFYDLKTLVTENSFDDIQRIIDHLLRGNPLLVPYDAAPNHEPCLLKGRKSHWALLTGFLCAVDGSAVNCLELKGSNINVDFDQNVSTIHVIEKPGAEIQRFLLNNMIHSTIYLLARQPKSRHVAIWSLNSLQESNSNLFELNDNKENAQSFVIPDGGVYEGLCKKLIYLNY</sequence>
<evidence type="ECO:0000256" key="7">
    <source>
        <dbReference type="ARBA" id="ARBA00049041"/>
    </source>
</evidence>
<dbReference type="KEGG" id="aten:116302184"/>
<keyword evidence="1" id="KW-0031">Aminopeptidase</keyword>
<keyword evidence="2" id="KW-0645">Protease</keyword>
<dbReference type="PANTHER" id="PTHR28631:SF1">
    <property type="entry name" value="ACTIN MATURATION PROTEASE"/>
    <property type="match status" value="1"/>
</dbReference>
<protein>
    <recommendedName>
        <fullName evidence="5">Actin maturation protease</fullName>
    </recommendedName>
    <alternativeName>
        <fullName evidence="6">Actin aminopeptidase ACTMAP</fullName>
    </alternativeName>
</protein>
<reference evidence="9" key="1">
    <citation type="submission" date="2025-08" db="UniProtKB">
        <authorList>
            <consortium name="RefSeq"/>
        </authorList>
    </citation>
    <scope>IDENTIFICATION</scope>
    <source>
        <tissue evidence="9">Tentacle</tissue>
    </source>
</reference>
<dbReference type="Proteomes" id="UP000515163">
    <property type="component" value="Unplaced"/>
</dbReference>
<proteinExistence type="inferred from homology"/>
<evidence type="ECO:0000313" key="9">
    <source>
        <dbReference type="RefSeq" id="XP_031567272.1"/>
    </source>
</evidence>
<evidence type="ECO:0000256" key="2">
    <source>
        <dbReference type="ARBA" id="ARBA00022670"/>
    </source>
</evidence>
<dbReference type="FunCoup" id="A0A6P8IKJ3">
    <property type="interactions" value="73"/>
</dbReference>
<accession>A0A6P8IKJ3</accession>
<name>A0A6P8IKJ3_ACTTE</name>
<dbReference type="RefSeq" id="XP_031567272.1">
    <property type="nucleotide sequence ID" value="XM_031711412.1"/>
</dbReference>
<evidence type="ECO:0000313" key="8">
    <source>
        <dbReference type="Proteomes" id="UP000515163"/>
    </source>
</evidence>
<dbReference type="AlphaFoldDB" id="A0A6P8IKJ3"/>
<evidence type="ECO:0000256" key="1">
    <source>
        <dbReference type="ARBA" id="ARBA00022438"/>
    </source>
</evidence>
<dbReference type="GeneID" id="116302184"/>
<evidence type="ECO:0000256" key="5">
    <source>
        <dbReference type="ARBA" id="ARBA00034848"/>
    </source>
</evidence>
<keyword evidence="3" id="KW-0378">Hydrolase</keyword>
<dbReference type="GO" id="GO:0004177">
    <property type="term" value="F:aminopeptidase activity"/>
    <property type="evidence" value="ECO:0007669"/>
    <property type="project" value="UniProtKB-KW"/>
</dbReference>